<accession>A0A8T2NVY4</accession>
<name>A0A8T2NVY4_9TELE</name>
<dbReference type="InterPro" id="IPR056268">
    <property type="entry name" value="CUB_CDCP1_1st"/>
</dbReference>
<evidence type="ECO:0000313" key="6">
    <source>
        <dbReference type="EMBL" id="KAG9345113.1"/>
    </source>
</evidence>
<feature type="region of interest" description="Disordered" evidence="1">
    <location>
        <begin position="801"/>
        <end position="840"/>
    </location>
</feature>
<reference evidence="6" key="1">
    <citation type="thesis" date="2021" institute="BYU ScholarsArchive" country="Provo, UT, USA">
        <title>Applications of and Algorithms for Genome Assembly and Genomic Analyses with an Emphasis on Marine Teleosts.</title>
        <authorList>
            <person name="Pickett B.D."/>
        </authorList>
    </citation>
    <scope>NUCLEOTIDE SEQUENCE</scope>
    <source>
        <strain evidence="6">HI-2016</strain>
    </source>
</reference>
<evidence type="ECO:0000256" key="2">
    <source>
        <dbReference type="SAM" id="Phobius"/>
    </source>
</evidence>
<protein>
    <recommendedName>
        <fullName evidence="8">CUB domain containing protein 1</fullName>
    </recommendedName>
</protein>
<comment type="caution">
    <text evidence="6">The sequence shown here is derived from an EMBL/GenBank/DDBJ whole genome shotgun (WGS) entry which is preliminary data.</text>
</comment>
<feature type="domain" description="CDCP1 third and sixth CUB" evidence="3">
    <location>
        <begin position="546"/>
        <end position="659"/>
    </location>
</feature>
<evidence type="ECO:0000256" key="1">
    <source>
        <dbReference type="SAM" id="MobiDB-lite"/>
    </source>
</evidence>
<dbReference type="InterPro" id="IPR056269">
    <property type="entry name" value="CUB_CDCP1_2nd_5th"/>
</dbReference>
<evidence type="ECO:0000259" key="5">
    <source>
        <dbReference type="Pfam" id="PF23668"/>
    </source>
</evidence>
<dbReference type="InterPro" id="IPR038811">
    <property type="entry name" value="CDCP1"/>
</dbReference>
<sequence length="840" mass="92615">MVLHGLKLKAMGRMCQAKWGRTLIVTPDKGTTVTISRQGTGGSSCDVCVKEGSKQQCTTKLTLSNDQEMLVDFTCDSPERLFTVDFKRKIAVQKHSGLSGSVGERGHSDSCFIRHWYICKGTVCDGDITQKEPPLFQKFNRTFTWDLTPDRPRSFQLAFSSMGMRQIPPSETCPDQHTYTVTVTQPTGNATVGTFCQNGSISSIQALSQSRVVLQVPGGRSLDPNVFRVSVGPEIKTFAVVKVTVPDGASTAEFFSPNYPGSFPDDDLMTWNFHFPPRHNFTMRFLNYTEPRCVKKEVVVEYHRPSTVFIGKRLTDPQPANRQGDFSLFLRNCEMERRAVPGLSLHFQVSVVKTRISVTFVPPLIYALDVEGVGGGFPGKCDVDLQKEKGVTLQIEKRNLNSNCTMKLNEKVQNMVTMASGKCQQWEGCQVSRFPLSVPALPACVPTPLRKIVWHLSVPEHGTVELLHPGAYLHQVLPGQPCNASFSLAIAENGGVAVGTFCPGGSIQKVQIHSNVSITAMPTLGGDLHQASKPFLKVSFHREIVESYIFTVVPQKGVPVRLATPGWPEGMKASSTVSWIVSVPSKYQANLLFLNISQPKCKQQHTHMKVQTLGSREEMFSRREDEARADQLSVPGSFYLNMSNCLPELRDFSVLSEITVQRKTKLILGTILGTIGALLLLMIVVLIVVCVVVRKKKKQMSPKFSIYNPNGGTFAPGHPMQSRFPKSRADNESHIYASIEDTMVYGHLLRDSAYPGSGGPEVDVYRTFTGPVEAPAPPFPNNKEKVPEVTDPEVGVYRHFISPSECAPPGQDMSGGQGEKMVENELYSIRSNGLPSPPSE</sequence>
<feature type="transmembrane region" description="Helical" evidence="2">
    <location>
        <begin position="666"/>
        <end position="693"/>
    </location>
</feature>
<dbReference type="Pfam" id="PF23665">
    <property type="entry name" value="CDCP1_CUB_6"/>
    <property type="match status" value="2"/>
</dbReference>
<proteinExistence type="predicted"/>
<dbReference type="InterPro" id="IPR056266">
    <property type="entry name" value="CDCP1_CUB_3rd_6th"/>
</dbReference>
<keyword evidence="2" id="KW-1133">Transmembrane helix</keyword>
<dbReference type="PANTHER" id="PTHR14477:SF1">
    <property type="entry name" value="CUB DOMAIN-CONTAINING PROTEIN 1"/>
    <property type="match status" value="1"/>
</dbReference>
<evidence type="ECO:0008006" key="8">
    <source>
        <dbReference type="Google" id="ProtNLM"/>
    </source>
</evidence>
<feature type="domain" description="CDCP1 second and fifth CUB" evidence="5">
    <location>
        <begin position="442"/>
        <end position="519"/>
    </location>
</feature>
<evidence type="ECO:0000259" key="4">
    <source>
        <dbReference type="Pfam" id="PF23667"/>
    </source>
</evidence>
<dbReference type="AlphaFoldDB" id="A0A8T2NVY4"/>
<keyword evidence="2" id="KW-0812">Transmembrane</keyword>
<dbReference type="EMBL" id="JAFBMS010000018">
    <property type="protein sequence ID" value="KAG9345113.1"/>
    <property type="molecule type" value="Genomic_DNA"/>
</dbReference>
<feature type="domain" description="CDCP1 first CUB" evidence="4">
    <location>
        <begin position="21"/>
        <end position="91"/>
    </location>
</feature>
<evidence type="ECO:0000313" key="7">
    <source>
        <dbReference type="Proteomes" id="UP000824540"/>
    </source>
</evidence>
<organism evidence="6 7">
    <name type="scientific">Albula glossodonta</name>
    <name type="common">roundjaw bonefish</name>
    <dbReference type="NCBI Taxonomy" id="121402"/>
    <lineage>
        <taxon>Eukaryota</taxon>
        <taxon>Metazoa</taxon>
        <taxon>Chordata</taxon>
        <taxon>Craniata</taxon>
        <taxon>Vertebrata</taxon>
        <taxon>Euteleostomi</taxon>
        <taxon>Actinopterygii</taxon>
        <taxon>Neopterygii</taxon>
        <taxon>Teleostei</taxon>
        <taxon>Albuliformes</taxon>
        <taxon>Albulidae</taxon>
        <taxon>Albula</taxon>
    </lineage>
</organism>
<dbReference type="Proteomes" id="UP000824540">
    <property type="component" value="Unassembled WGS sequence"/>
</dbReference>
<evidence type="ECO:0000259" key="3">
    <source>
        <dbReference type="Pfam" id="PF23665"/>
    </source>
</evidence>
<dbReference type="OrthoDB" id="8960034at2759"/>
<keyword evidence="2" id="KW-0472">Membrane</keyword>
<dbReference type="Pfam" id="PF23668">
    <property type="entry name" value="CUB_CDCP1_2"/>
    <property type="match status" value="2"/>
</dbReference>
<gene>
    <name evidence="6" type="ORF">JZ751_009656</name>
</gene>
<feature type="domain" description="CDCP1 third and sixth CUB" evidence="3">
    <location>
        <begin position="240"/>
        <end position="339"/>
    </location>
</feature>
<keyword evidence="7" id="KW-1185">Reference proteome</keyword>
<feature type="domain" description="CDCP1 second and fifth CUB" evidence="5">
    <location>
        <begin position="128"/>
        <end position="232"/>
    </location>
</feature>
<dbReference type="PANTHER" id="PTHR14477">
    <property type="entry name" value="CUB DOMAIN-CONTAINING PROTEIN 1"/>
    <property type="match status" value="1"/>
</dbReference>
<dbReference type="Pfam" id="PF23667">
    <property type="entry name" value="CUB_CDCP1_1"/>
    <property type="match status" value="1"/>
</dbReference>